<dbReference type="EMBL" id="CP000496">
    <property type="protein sequence ID" value="ABN64834.2"/>
    <property type="molecule type" value="Genomic_DNA"/>
</dbReference>
<feature type="region of interest" description="Disordered" evidence="6">
    <location>
        <begin position="868"/>
        <end position="929"/>
    </location>
</feature>
<dbReference type="Gene3D" id="3.30.30.30">
    <property type="match status" value="1"/>
</dbReference>
<dbReference type="FunCoup" id="A3LND0">
    <property type="interactions" value="228"/>
</dbReference>
<dbReference type="InParanoid" id="A3LND0"/>
<dbReference type="PANTHER" id="PTHR45639:SF3">
    <property type="entry name" value="HYPOXIA UP-REGULATED PROTEIN 1"/>
    <property type="match status" value="1"/>
</dbReference>
<evidence type="ECO:0000313" key="8">
    <source>
        <dbReference type="EMBL" id="ABN64834.2"/>
    </source>
</evidence>
<dbReference type="KEGG" id="pic:PICST_42658"/>
<gene>
    <name evidence="8" type="primary">LHS1</name>
    <name evidence="8" type="ORF">PICST_42658</name>
</gene>
<sequence>MKLVLFCLCLVTTASYVAAAILGLDYGQQYTKAVLLAPGINFEMVLTDEGKRKDLSGISLRADKNDIERVYGSQTGSLCTRFPQSCILDIKPLLGKSIDDPTAKAYLTTHHGVKFVADETRNNAIKFDLGFDNQTYVFTVEEVLAMGLNEIKSRALDDLEANPAAATIAEDVVIAVPPYANQATRQAYLDALHLADFSNPLGLVDEGSTVAVNYLSNRKLEKADYNDAKEYHIVYDMGAGSTKATLFSFSAFKNGSLVLELEGIGYDEEFGGKLLSNSIYAVILEKFLIHFNLEEADVTPKIAARIAETAEKAKIILSANSEYHASLESIYDDRDFKTSITRGEFEEINSDLMGRITEPILSSLKDSGVTLDNVKSIILNGGSTRVPFIQKHLSTLVGEDRISKSVNTDESCALGSALKGLKLKTSFEKPGEIKVIEKNYNNYEYSINDESIVVFAKGSGINEKSRVNLGKLNDTVAINLYENGFLFKSYNVEDLLSKAKKLSCNSKETKEIVATFKLDNSKLFDLNKLEIECVSHEDKKGFLGNFLKKQVATEEEEEDIVESVDESNNSSSTNKTEKVVTKRAKKPITIVVPKATYPHIKPLNRTAKERLSAKLSYLNARDEQKIQMDQLRNVLEAKCYDLRNFVDDKETALLEEVSDDVISEHTKFVSETIEWLEFDSDDASVKDIEDKIKDLSDRKSKLEDIILMSETDLSISGIKKLYEDGSKIVMTIQSHMLEFGSQISEIRQKYENASFDFDKENNRIKLHLLSKGEDKMMSFDRNLAEYKKDVTTVGDLIDLPEEEFNKIPRSELYEYQNKLAKGIIEMLADILSIETSHNERIKMFNTKYDQLLKRREIKELRKKLKEEQAAAKEAKEVVEGDEEEEGGIIEEDDEEFSSVPVETATPSSETEPEPEVEEKADGDIEHDEL</sequence>
<feature type="compositionally biased region" description="Low complexity" evidence="6">
    <location>
        <begin position="900"/>
        <end position="909"/>
    </location>
</feature>
<dbReference type="InterPro" id="IPR029048">
    <property type="entry name" value="HSP70_C_sf"/>
</dbReference>
<dbReference type="InterPro" id="IPR013126">
    <property type="entry name" value="Hsp_70_fam"/>
</dbReference>
<keyword evidence="3" id="KW-0547">Nucleotide-binding</keyword>
<dbReference type="InterPro" id="IPR043129">
    <property type="entry name" value="ATPase_NBD"/>
</dbReference>
<dbReference type="Gene3D" id="3.30.420.40">
    <property type="match status" value="2"/>
</dbReference>
<dbReference type="GO" id="GO:0005788">
    <property type="term" value="C:endoplasmic reticulum lumen"/>
    <property type="evidence" value="ECO:0007669"/>
    <property type="project" value="UniProtKB-SubCell"/>
</dbReference>
<dbReference type="FunFam" id="3.90.640.10:FF:000003">
    <property type="entry name" value="Molecular chaperone DnaK"/>
    <property type="match status" value="1"/>
</dbReference>
<reference evidence="8 9" key="1">
    <citation type="journal article" date="2007" name="Nat. Biotechnol.">
        <title>Genome sequence of the lignocellulose-bioconverting and xylose-fermenting yeast Pichia stipitis.</title>
        <authorList>
            <person name="Jeffries T.W."/>
            <person name="Grigoriev I.V."/>
            <person name="Grimwood J."/>
            <person name="Laplaza J.M."/>
            <person name="Aerts A."/>
            <person name="Salamov A."/>
            <person name="Schmutz J."/>
            <person name="Lindquist E."/>
            <person name="Dehal P."/>
            <person name="Shapiro H."/>
            <person name="Jin Y.S."/>
            <person name="Passoth V."/>
            <person name="Richardson P.M."/>
        </authorList>
    </citation>
    <scope>NUCLEOTIDE SEQUENCE [LARGE SCALE GENOMIC DNA]</scope>
    <source>
        <strain evidence="9">ATCC 58785 / CBS 6054 / NBRC 10063 / NRRL Y-11545</strain>
    </source>
</reference>
<proteinExistence type="predicted"/>
<dbReference type="eggNOG" id="KOG0104">
    <property type="taxonomic scope" value="Eukaryota"/>
</dbReference>
<dbReference type="PROSITE" id="PS01036">
    <property type="entry name" value="HSP70_3"/>
    <property type="match status" value="1"/>
</dbReference>
<feature type="chain" id="PRO_5002655462" evidence="7">
    <location>
        <begin position="20"/>
        <end position="929"/>
    </location>
</feature>
<keyword evidence="4" id="KW-0067">ATP-binding</keyword>
<name>A3LND0_PICST</name>
<feature type="region of interest" description="Disordered" evidence="6">
    <location>
        <begin position="558"/>
        <end position="579"/>
    </location>
</feature>
<dbReference type="AlphaFoldDB" id="A3LND0"/>
<dbReference type="GO" id="GO:0034663">
    <property type="term" value="C:endoplasmic reticulum chaperone complex"/>
    <property type="evidence" value="ECO:0007669"/>
    <property type="project" value="TreeGrafter"/>
</dbReference>
<dbReference type="GO" id="GO:0140662">
    <property type="term" value="F:ATP-dependent protein folding chaperone"/>
    <property type="evidence" value="ECO:0007669"/>
    <property type="project" value="InterPro"/>
</dbReference>
<feature type="compositionally biased region" description="Basic and acidic residues" evidence="6">
    <location>
        <begin position="868"/>
        <end position="878"/>
    </location>
</feature>
<evidence type="ECO:0000256" key="1">
    <source>
        <dbReference type="ARBA" id="ARBA00004319"/>
    </source>
</evidence>
<dbReference type="PRINTS" id="PR00301">
    <property type="entry name" value="HEATSHOCK70"/>
</dbReference>
<evidence type="ECO:0000256" key="5">
    <source>
        <dbReference type="ARBA" id="ARBA00023186"/>
    </source>
</evidence>
<evidence type="ECO:0000256" key="3">
    <source>
        <dbReference type="ARBA" id="ARBA00022741"/>
    </source>
</evidence>
<dbReference type="SUPFAM" id="SSF100934">
    <property type="entry name" value="Heat shock protein 70kD (HSP70), C-terminal subdomain"/>
    <property type="match status" value="1"/>
</dbReference>
<dbReference type="InterPro" id="IPR018181">
    <property type="entry name" value="Heat_shock_70_CS"/>
</dbReference>
<evidence type="ECO:0000256" key="6">
    <source>
        <dbReference type="SAM" id="MobiDB-lite"/>
    </source>
</evidence>
<dbReference type="Gene3D" id="3.90.640.10">
    <property type="entry name" value="Actin, Chain A, domain 4"/>
    <property type="match status" value="1"/>
</dbReference>
<protein>
    <submittedName>
        <fullName evidence="8">Lumen HSP Seventy</fullName>
    </submittedName>
</protein>
<feature type="compositionally biased region" description="Basic and acidic residues" evidence="6">
    <location>
        <begin position="917"/>
        <end position="929"/>
    </location>
</feature>
<dbReference type="GeneID" id="4837392"/>
<dbReference type="PANTHER" id="PTHR45639">
    <property type="entry name" value="HSC70CB, ISOFORM G-RELATED"/>
    <property type="match status" value="1"/>
</dbReference>
<organism evidence="8 9">
    <name type="scientific">Scheffersomyces stipitis (strain ATCC 58785 / CBS 6054 / NBRC 10063 / NRRL Y-11545)</name>
    <name type="common">Yeast</name>
    <name type="synonym">Pichia stipitis</name>
    <dbReference type="NCBI Taxonomy" id="322104"/>
    <lineage>
        <taxon>Eukaryota</taxon>
        <taxon>Fungi</taxon>
        <taxon>Dikarya</taxon>
        <taxon>Ascomycota</taxon>
        <taxon>Saccharomycotina</taxon>
        <taxon>Pichiomycetes</taxon>
        <taxon>Debaryomycetaceae</taxon>
        <taxon>Scheffersomyces</taxon>
    </lineage>
</organism>
<dbReference type="GO" id="GO:0030968">
    <property type="term" value="P:endoplasmic reticulum unfolded protein response"/>
    <property type="evidence" value="ECO:0007669"/>
    <property type="project" value="TreeGrafter"/>
</dbReference>
<keyword evidence="9" id="KW-1185">Reference proteome</keyword>
<dbReference type="RefSeq" id="XP_001382863.2">
    <property type="nucleotide sequence ID" value="XM_001382826.1"/>
</dbReference>
<accession>A3LND0</accession>
<dbReference type="Gene3D" id="1.20.1270.10">
    <property type="match status" value="1"/>
</dbReference>
<evidence type="ECO:0000256" key="7">
    <source>
        <dbReference type="SAM" id="SignalP"/>
    </source>
</evidence>
<dbReference type="SUPFAM" id="SSF53067">
    <property type="entry name" value="Actin-like ATPase domain"/>
    <property type="match status" value="2"/>
</dbReference>
<dbReference type="OrthoDB" id="10262720at2759"/>
<comment type="subcellular location">
    <subcellularLocation>
        <location evidence="1">Endoplasmic reticulum lumen</location>
    </subcellularLocation>
</comment>
<feature type="signal peptide" evidence="7">
    <location>
        <begin position="1"/>
        <end position="19"/>
    </location>
</feature>
<dbReference type="STRING" id="322104.A3LND0"/>
<keyword evidence="5" id="KW-0143">Chaperone</keyword>
<dbReference type="GO" id="GO:0005524">
    <property type="term" value="F:ATP binding"/>
    <property type="evidence" value="ECO:0007669"/>
    <property type="project" value="UniProtKB-KW"/>
</dbReference>
<evidence type="ECO:0000256" key="4">
    <source>
        <dbReference type="ARBA" id="ARBA00022840"/>
    </source>
</evidence>
<dbReference type="Pfam" id="PF00012">
    <property type="entry name" value="HSP70"/>
    <property type="match status" value="1"/>
</dbReference>
<feature type="compositionally biased region" description="Acidic residues" evidence="6">
    <location>
        <begin position="879"/>
        <end position="896"/>
    </location>
</feature>
<dbReference type="CDD" id="cd10230">
    <property type="entry name" value="ASKHA_NBD_HSP70_HYOU1"/>
    <property type="match status" value="1"/>
</dbReference>
<dbReference type="Proteomes" id="UP000002258">
    <property type="component" value="Chromosome 2"/>
</dbReference>
<dbReference type="OMA" id="DYGQQNI"/>
<dbReference type="HOGENOM" id="CLU_005965_5_0_1"/>
<keyword evidence="2 7" id="KW-0732">Signal</keyword>
<evidence type="ECO:0000256" key="2">
    <source>
        <dbReference type="ARBA" id="ARBA00022729"/>
    </source>
</evidence>
<evidence type="ECO:0000313" key="9">
    <source>
        <dbReference type="Proteomes" id="UP000002258"/>
    </source>
</evidence>